<dbReference type="Pfam" id="PF00188">
    <property type="entry name" value="CAP"/>
    <property type="match status" value="1"/>
</dbReference>
<dbReference type="SUPFAM" id="SSF55797">
    <property type="entry name" value="PR-1-like"/>
    <property type="match status" value="1"/>
</dbReference>
<dbReference type="AlphaFoldDB" id="A0A426D3A9"/>
<sequence length="194" mass="21571">VYKHGKKYSYFYVTSKGVTGWTWHKYLKAGSYKALAKKSTVAKTPTKNKTVNPDETYNPTTLANDVISQINTARSKFTVTHTGALVHDEALTQVGNVRAKQLVNNFAHEDENGNTYVEPLAKQYGIWDSYYGTEDIGIDSFDTSNQKTANAIIARVKQSEDHWSNLTNAGFTKIGVGQYKAPDGTLYLALELGY</sequence>
<dbReference type="Proteomes" id="UP000283633">
    <property type="component" value="Unassembled WGS sequence"/>
</dbReference>
<protein>
    <submittedName>
        <fullName evidence="2">CAP domain-containing protein</fullName>
    </submittedName>
</protein>
<evidence type="ECO:0000313" key="2">
    <source>
        <dbReference type="EMBL" id="RRK09187.1"/>
    </source>
</evidence>
<accession>A0A426D3A9</accession>
<comment type="caution">
    <text evidence="2">The sequence shown here is derived from an EMBL/GenBank/DDBJ whole genome shotgun (WGS) entry which is preliminary data.</text>
</comment>
<evidence type="ECO:0000259" key="1">
    <source>
        <dbReference type="Pfam" id="PF00188"/>
    </source>
</evidence>
<dbReference type="InterPro" id="IPR035940">
    <property type="entry name" value="CAP_sf"/>
</dbReference>
<keyword evidence="3" id="KW-1185">Reference proteome</keyword>
<reference evidence="2 3" key="1">
    <citation type="submission" date="2018-08" db="EMBL/GenBank/DDBJ databases">
        <title>Genome Lactobacillus garii FI11369.</title>
        <authorList>
            <person name="Diaz M."/>
            <person name="Narbad A."/>
        </authorList>
    </citation>
    <scope>NUCLEOTIDE SEQUENCE [LARGE SCALE GENOMIC DNA]</scope>
    <source>
        <strain evidence="2 3">FI11369</strain>
    </source>
</reference>
<evidence type="ECO:0000313" key="3">
    <source>
        <dbReference type="Proteomes" id="UP000283633"/>
    </source>
</evidence>
<feature type="domain" description="SCP" evidence="1">
    <location>
        <begin position="71"/>
        <end position="186"/>
    </location>
</feature>
<proteinExistence type="predicted"/>
<name>A0A426D3A9_9LACO</name>
<dbReference type="RefSeq" id="WP_148096384.1">
    <property type="nucleotide sequence ID" value="NZ_QWZQ01000098.1"/>
</dbReference>
<gene>
    <name evidence="2" type="ORF">D1831_14215</name>
</gene>
<dbReference type="CDD" id="cd05379">
    <property type="entry name" value="CAP_bacterial"/>
    <property type="match status" value="1"/>
</dbReference>
<dbReference type="EMBL" id="QWZQ01000098">
    <property type="protein sequence ID" value="RRK09187.1"/>
    <property type="molecule type" value="Genomic_DNA"/>
</dbReference>
<feature type="non-terminal residue" evidence="2">
    <location>
        <position position="1"/>
    </location>
</feature>
<organism evidence="2 3">
    <name type="scientific">Lactiplantibacillus garii</name>
    <dbReference type="NCBI Taxonomy" id="2306423"/>
    <lineage>
        <taxon>Bacteria</taxon>
        <taxon>Bacillati</taxon>
        <taxon>Bacillota</taxon>
        <taxon>Bacilli</taxon>
        <taxon>Lactobacillales</taxon>
        <taxon>Lactobacillaceae</taxon>
        <taxon>Lactiplantibacillus</taxon>
    </lineage>
</organism>
<dbReference type="Gene3D" id="3.40.33.10">
    <property type="entry name" value="CAP"/>
    <property type="match status" value="1"/>
</dbReference>
<dbReference type="InterPro" id="IPR014044">
    <property type="entry name" value="CAP_dom"/>
</dbReference>